<keyword evidence="3" id="KW-1185">Reference proteome</keyword>
<feature type="region of interest" description="Disordered" evidence="1">
    <location>
        <begin position="42"/>
        <end position="64"/>
    </location>
</feature>
<evidence type="ECO:0000313" key="3">
    <source>
        <dbReference type="Proteomes" id="UP000265520"/>
    </source>
</evidence>
<protein>
    <submittedName>
        <fullName evidence="2">CC-NBS-LRR resistance protein</fullName>
    </submittedName>
</protein>
<feature type="non-terminal residue" evidence="2">
    <location>
        <position position="1"/>
    </location>
</feature>
<evidence type="ECO:0000313" key="2">
    <source>
        <dbReference type="EMBL" id="MCI85106.1"/>
    </source>
</evidence>
<reference evidence="2 3" key="1">
    <citation type="journal article" date="2018" name="Front. Plant Sci.">
        <title>Red Clover (Trifolium pratense) and Zigzag Clover (T. medium) - A Picture of Genomic Similarities and Differences.</title>
        <authorList>
            <person name="Dluhosova J."/>
            <person name="Istvanek J."/>
            <person name="Nedelnik J."/>
            <person name="Repkova J."/>
        </authorList>
    </citation>
    <scope>NUCLEOTIDE SEQUENCE [LARGE SCALE GENOMIC DNA]</scope>
    <source>
        <strain evidence="3">cv. 10/8</strain>
        <tissue evidence="2">Leaf</tissue>
    </source>
</reference>
<dbReference type="AlphaFoldDB" id="A0A392V9V8"/>
<accession>A0A392V9V8</accession>
<proteinExistence type="predicted"/>
<dbReference type="EMBL" id="LXQA011107341">
    <property type="protein sequence ID" value="MCI85106.1"/>
    <property type="molecule type" value="Genomic_DNA"/>
</dbReference>
<sequence length="64" mass="6805">NFKDTMLYGKEGTATLEEVQSSLRTKELTKFKDLKVGNGVNALNVSSGKGGDTGKRAKSKGKGK</sequence>
<organism evidence="2 3">
    <name type="scientific">Trifolium medium</name>
    <dbReference type="NCBI Taxonomy" id="97028"/>
    <lineage>
        <taxon>Eukaryota</taxon>
        <taxon>Viridiplantae</taxon>
        <taxon>Streptophyta</taxon>
        <taxon>Embryophyta</taxon>
        <taxon>Tracheophyta</taxon>
        <taxon>Spermatophyta</taxon>
        <taxon>Magnoliopsida</taxon>
        <taxon>eudicotyledons</taxon>
        <taxon>Gunneridae</taxon>
        <taxon>Pentapetalae</taxon>
        <taxon>rosids</taxon>
        <taxon>fabids</taxon>
        <taxon>Fabales</taxon>
        <taxon>Fabaceae</taxon>
        <taxon>Papilionoideae</taxon>
        <taxon>50 kb inversion clade</taxon>
        <taxon>NPAAA clade</taxon>
        <taxon>Hologalegina</taxon>
        <taxon>IRL clade</taxon>
        <taxon>Trifolieae</taxon>
        <taxon>Trifolium</taxon>
    </lineage>
</organism>
<name>A0A392V9V8_9FABA</name>
<evidence type="ECO:0000256" key="1">
    <source>
        <dbReference type="SAM" id="MobiDB-lite"/>
    </source>
</evidence>
<comment type="caution">
    <text evidence="2">The sequence shown here is derived from an EMBL/GenBank/DDBJ whole genome shotgun (WGS) entry which is preliminary data.</text>
</comment>
<dbReference type="Proteomes" id="UP000265520">
    <property type="component" value="Unassembled WGS sequence"/>
</dbReference>